<dbReference type="SUPFAM" id="SSF51261">
    <property type="entry name" value="Duplicated hybrid motif"/>
    <property type="match status" value="1"/>
</dbReference>
<organism evidence="9 10">
    <name type="scientific">Thalassospira indica</name>
    <dbReference type="NCBI Taxonomy" id="1891279"/>
    <lineage>
        <taxon>Bacteria</taxon>
        <taxon>Pseudomonadati</taxon>
        <taxon>Pseudomonadota</taxon>
        <taxon>Alphaproteobacteria</taxon>
        <taxon>Rhodospirillales</taxon>
        <taxon>Thalassospiraceae</taxon>
        <taxon>Thalassospira</taxon>
    </lineage>
</organism>
<evidence type="ECO:0000256" key="2">
    <source>
        <dbReference type="ARBA" id="ARBA00022670"/>
    </source>
</evidence>
<dbReference type="Gene3D" id="2.70.70.10">
    <property type="entry name" value="Glucose Permease (Domain IIA)"/>
    <property type="match status" value="1"/>
</dbReference>
<keyword evidence="7" id="KW-0812">Transmembrane</keyword>
<evidence type="ECO:0000256" key="7">
    <source>
        <dbReference type="SAM" id="Phobius"/>
    </source>
</evidence>
<evidence type="ECO:0000313" key="10">
    <source>
        <dbReference type="Proteomes" id="UP000256971"/>
    </source>
</evidence>
<evidence type="ECO:0000256" key="3">
    <source>
        <dbReference type="ARBA" id="ARBA00022723"/>
    </source>
</evidence>
<keyword evidence="10" id="KW-1185">Reference proteome</keyword>
<proteinExistence type="predicted"/>
<keyword evidence="2" id="KW-0645">Protease</keyword>
<keyword evidence="5" id="KW-0862">Zinc</keyword>
<dbReference type="Pfam" id="PF01551">
    <property type="entry name" value="Peptidase_M23"/>
    <property type="match status" value="1"/>
</dbReference>
<keyword evidence="4" id="KW-0378">Hydrolase</keyword>
<dbReference type="InterPro" id="IPR011055">
    <property type="entry name" value="Dup_hybrid_motif"/>
</dbReference>
<evidence type="ECO:0000313" key="9">
    <source>
        <dbReference type="EMBL" id="AXO12874.1"/>
    </source>
</evidence>
<dbReference type="InterPro" id="IPR050570">
    <property type="entry name" value="Cell_wall_metabolism_enzyme"/>
</dbReference>
<dbReference type="EMBL" id="CP031555">
    <property type="protein sequence ID" value="AXO12874.1"/>
    <property type="molecule type" value="Genomic_DNA"/>
</dbReference>
<feature type="transmembrane region" description="Helical" evidence="7">
    <location>
        <begin position="6"/>
        <end position="26"/>
    </location>
</feature>
<evidence type="ECO:0000256" key="1">
    <source>
        <dbReference type="ARBA" id="ARBA00001947"/>
    </source>
</evidence>
<evidence type="ECO:0000256" key="4">
    <source>
        <dbReference type="ARBA" id="ARBA00022801"/>
    </source>
</evidence>
<dbReference type="PANTHER" id="PTHR21666">
    <property type="entry name" value="PEPTIDASE-RELATED"/>
    <property type="match status" value="1"/>
</dbReference>
<keyword evidence="6" id="KW-0482">Metalloprotease</keyword>
<dbReference type="Proteomes" id="UP000256971">
    <property type="component" value="Chromosome"/>
</dbReference>
<keyword evidence="7" id="KW-1133">Transmembrane helix</keyword>
<comment type="cofactor">
    <cofactor evidence="1">
        <name>Zn(2+)</name>
        <dbReference type="ChEBI" id="CHEBI:29105"/>
    </cofactor>
</comment>
<feature type="domain" description="M23ase beta-sheet core" evidence="8">
    <location>
        <begin position="303"/>
        <end position="400"/>
    </location>
</feature>
<sequence>MMPTQVYGLTGFGVMGITAIIMLLEWPFSRNPDIKEQNVSASAAAFLDTDHAQREDTSPEQTSIRQEATKMTIPLVLAPGDTLLGVLTEAGIPTSEAYAAINRLKGLIDLRTLKVGQRLDLIVSIVSEKAKERRLENLTLLPETDRLIFVQRTSSNSFDAQTQQIKHSARLISVSGVVDTSLYEAVRKQEVPQSILLQLYDVMGLAVDFQRDIREGDRFALGYERFDDGDYEQAHPGKLSYVSVTLADRKLSYFRYKTREGFTGFFDAKGNSVQTNLIKTPVDGGQLSSLFGQREHPVLGYTRMHKGLDFAAPRGTPVLAAGDGIVTQLKRKGSFGKYISIRHDNRYSTAYAHLSKYKDNVEQGRRVRQGEVIGYVGATGLVSGPNLHYEVMQDGKQVNPMTVELSSRQILTDDELARFRRTAKRLLQDLKIKAPKNTAQDESYILEEG</sequence>
<protein>
    <submittedName>
        <fullName evidence="9">M23 family peptidase</fullName>
    </submittedName>
</protein>
<dbReference type="RefSeq" id="WP_062956588.1">
    <property type="nucleotide sequence ID" value="NZ_CP031555.1"/>
</dbReference>
<gene>
    <name evidence="9" type="ORF">DY252_00320</name>
</gene>
<reference evidence="9 10" key="1">
    <citation type="submission" date="2018-08" db="EMBL/GenBank/DDBJ databases">
        <title>Complete genome sequence of type strain Thalassospira indica MCCC 1A01103T, isolated from isolated from deep seawater of the Indian Ocean.</title>
        <authorList>
            <person name="Liu Y."/>
        </authorList>
    </citation>
    <scope>NUCLEOTIDE SEQUENCE [LARGE SCALE GENOMIC DNA]</scope>
    <source>
        <strain evidence="9 10">PB8BT</strain>
    </source>
</reference>
<evidence type="ECO:0000259" key="8">
    <source>
        <dbReference type="Pfam" id="PF01551"/>
    </source>
</evidence>
<evidence type="ECO:0000256" key="6">
    <source>
        <dbReference type="ARBA" id="ARBA00023049"/>
    </source>
</evidence>
<evidence type="ECO:0000256" key="5">
    <source>
        <dbReference type="ARBA" id="ARBA00022833"/>
    </source>
</evidence>
<dbReference type="CDD" id="cd12797">
    <property type="entry name" value="M23_peptidase"/>
    <property type="match status" value="1"/>
</dbReference>
<name>A0ABM6XTV2_9PROT</name>
<keyword evidence="7" id="KW-0472">Membrane</keyword>
<dbReference type="Gene3D" id="3.10.450.350">
    <property type="match status" value="1"/>
</dbReference>
<dbReference type="InterPro" id="IPR016047">
    <property type="entry name" value="M23ase_b-sheet_dom"/>
</dbReference>
<keyword evidence="3" id="KW-0479">Metal-binding</keyword>
<dbReference type="PANTHER" id="PTHR21666:SF288">
    <property type="entry name" value="CELL DIVISION PROTEIN YTFB"/>
    <property type="match status" value="1"/>
</dbReference>
<accession>A0ABM6XTV2</accession>